<dbReference type="RefSeq" id="WP_089654390.1">
    <property type="nucleotide sequence ID" value="NZ_FNIZ01000023.1"/>
</dbReference>
<dbReference type="GO" id="GO:0032259">
    <property type="term" value="P:methylation"/>
    <property type="evidence" value="ECO:0007669"/>
    <property type="project" value="UniProtKB-KW"/>
</dbReference>
<evidence type="ECO:0000256" key="3">
    <source>
        <dbReference type="ARBA" id="ARBA00022679"/>
    </source>
</evidence>
<keyword evidence="6" id="KW-0238">DNA-binding</keyword>
<evidence type="ECO:0000313" key="9">
    <source>
        <dbReference type="EMBL" id="SDP59090.1"/>
    </source>
</evidence>
<dbReference type="PROSITE" id="PS00092">
    <property type="entry name" value="N6_MTASE"/>
    <property type="match status" value="1"/>
</dbReference>
<dbReference type="Proteomes" id="UP000198860">
    <property type="component" value="Unassembled WGS sequence"/>
</dbReference>
<keyword evidence="5" id="KW-0680">Restriction system</keyword>
<keyword evidence="4" id="KW-0949">S-adenosyl-L-methionine</keyword>
<dbReference type="InterPro" id="IPR029063">
    <property type="entry name" value="SAM-dependent_MTases_sf"/>
</dbReference>
<dbReference type="PANTHER" id="PTHR33841:SF6">
    <property type="entry name" value="TYPE II METHYLTRANSFERASE M.HINDII"/>
    <property type="match status" value="1"/>
</dbReference>
<organism evidence="9 10">
    <name type="scientific">Halobacillus aidingensis</name>
    <dbReference type="NCBI Taxonomy" id="240303"/>
    <lineage>
        <taxon>Bacteria</taxon>
        <taxon>Bacillati</taxon>
        <taxon>Bacillota</taxon>
        <taxon>Bacilli</taxon>
        <taxon>Bacillales</taxon>
        <taxon>Bacillaceae</taxon>
        <taxon>Halobacillus</taxon>
    </lineage>
</organism>
<keyword evidence="3" id="KW-0808">Transferase</keyword>
<comment type="catalytic activity">
    <reaction evidence="7">
        <text>a 2'-deoxyadenosine in DNA + S-adenosyl-L-methionine = an N(6)-methyl-2'-deoxyadenosine in DNA + S-adenosyl-L-homocysteine + H(+)</text>
        <dbReference type="Rhea" id="RHEA:15197"/>
        <dbReference type="Rhea" id="RHEA-COMP:12418"/>
        <dbReference type="Rhea" id="RHEA-COMP:12419"/>
        <dbReference type="ChEBI" id="CHEBI:15378"/>
        <dbReference type="ChEBI" id="CHEBI:57856"/>
        <dbReference type="ChEBI" id="CHEBI:59789"/>
        <dbReference type="ChEBI" id="CHEBI:90615"/>
        <dbReference type="ChEBI" id="CHEBI:90616"/>
        <dbReference type="EC" id="2.1.1.72"/>
    </reaction>
</comment>
<dbReference type="InterPro" id="IPR011639">
    <property type="entry name" value="MethylTrfase_TaqI-like_dom"/>
</dbReference>
<evidence type="ECO:0000256" key="7">
    <source>
        <dbReference type="ARBA" id="ARBA00047942"/>
    </source>
</evidence>
<evidence type="ECO:0000256" key="1">
    <source>
        <dbReference type="ARBA" id="ARBA00011900"/>
    </source>
</evidence>
<dbReference type="GO" id="GO:0009007">
    <property type="term" value="F:site-specific DNA-methyltransferase (adenine-specific) activity"/>
    <property type="evidence" value="ECO:0007669"/>
    <property type="project" value="UniProtKB-EC"/>
</dbReference>
<dbReference type="Pfam" id="PF07669">
    <property type="entry name" value="Eco57I"/>
    <property type="match status" value="1"/>
</dbReference>
<dbReference type="InterPro" id="IPR050953">
    <property type="entry name" value="N4_N6_ade-DNA_methylase"/>
</dbReference>
<evidence type="ECO:0000259" key="8">
    <source>
        <dbReference type="Pfam" id="PF07669"/>
    </source>
</evidence>
<dbReference type="EMBL" id="FNIZ01000023">
    <property type="protein sequence ID" value="SDP59090.1"/>
    <property type="molecule type" value="Genomic_DNA"/>
</dbReference>
<feature type="domain" description="Type II methyltransferase M.TaqI-like" evidence="8">
    <location>
        <begin position="81"/>
        <end position="179"/>
    </location>
</feature>
<gene>
    <name evidence="9" type="ORF">SAMN05421677_12348</name>
</gene>
<evidence type="ECO:0000256" key="5">
    <source>
        <dbReference type="ARBA" id="ARBA00022747"/>
    </source>
</evidence>
<dbReference type="CDD" id="cd02440">
    <property type="entry name" value="AdoMet_MTases"/>
    <property type="match status" value="1"/>
</dbReference>
<evidence type="ECO:0000256" key="2">
    <source>
        <dbReference type="ARBA" id="ARBA00022603"/>
    </source>
</evidence>
<dbReference type="OrthoDB" id="9814572at2"/>
<keyword evidence="10" id="KW-1185">Reference proteome</keyword>
<dbReference type="InterPro" id="IPR002052">
    <property type="entry name" value="DNA_methylase_N6_adenine_CS"/>
</dbReference>
<keyword evidence="2 9" id="KW-0489">Methyltransferase</keyword>
<evidence type="ECO:0000313" key="10">
    <source>
        <dbReference type="Proteomes" id="UP000198860"/>
    </source>
</evidence>
<dbReference type="AlphaFoldDB" id="A0A1H0TZ94"/>
<dbReference type="STRING" id="240303.SAMN05421677_12348"/>
<evidence type="ECO:0000256" key="4">
    <source>
        <dbReference type="ARBA" id="ARBA00022691"/>
    </source>
</evidence>
<dbReference type="PRINTS" id="PR00507">
    <property type="entry name" value="N12N6MTFRASE"/>
</dbReference>
<dbReference type="PANTHER" id="PTHR33841">
    <property type="entry name" value="DNA METHYLTRANSFERASE YEEA-RELATED"/>
    <property type="match status" value="1"/>
</dbReference>
<name>A0A1H0TZ94_HALAD</name>
<proteinExistence type="predicted"/>
<protein>
    <recommendedName>
        <fullName evidence="1">site-specific DNA-methyltransferase (adenine-specific)</fullName>
        <ecNumber evidence="1">2.1.1.72</ecNumber>
    </recommendedName>
</protein>
<sequence>MFSPQRMMGQYTTPKETVQYMTRKLLSELPEKSDLKILDPATGDGIFIHTLLEEGLTAENLYAFDIDQKTASPHPDVHFYYEDFLKVDQQGQYDAIIGNPPYKSKRQSPYFSENRERIEREFGKIGIHNLYSLFIHKGIQCLKPGGVMTMIVQDSFLTNIYYKNFREFLLKETEIKEIVLAPRRLFHIGKADVRTAIITLKKRDMEAAAFTQMRLVDRLNEQNYNHPPEDNIQYLSQQTFEQMPAHNFAINVPEDILRHFKVPYQPLGSVLKGGTGISTGDDRSFLREFKNEHAPSDWIPFYKNGGRKDAWYYEPKYYIHKNWPEYVNKGENFTVRNRSYFYQRGITCSSMGVDFSAALLPEGSLFGVNANLFPEHEEDLYYFLGLLNSKLIKYMVRKVLNRTNMITSGYIKKIPYIEPDPLQKLVMIETARNIVDKKKEDPSFQTGEWQSLVDQTVYEIYGISSFSRSKVHDFCHDIMEKI</sequence>
<dbReference type="SUPFAM" id="SSF53335">
    <property type="entry name" value="S-adenosyl-L-methionine-dependent methyltransferases"/>
    <property type="match status" value="1"/>
</dbReference>
<dbReference type="GO" id="GO:0003677">
    <property type="term" value="F:DNA binding"/>
    <property type="evidence" value="ECO:0007669"/>
    <property type="project" value="UniProtKB-KW"/>
</dbReference>
<accession>A0A1H0TZ94</accession>
<dbReference type="Gene3D" id="3.40.50.150">
    <property type="entry name" value="Vaccinia Virus protein VP39"/>
    <property type="match status" value="1"/>
</dbReference>
<evidence type="ECO:0000256" key="6">
    <source>
        <dbReference type="ARBA" id="ARBA00023125"/>
    </source>
</evidence>
<dbReference type="EC" id="2.1.1.72" evidence="1"/>
<dbReference type="GO" id="GO:0009307">
    <property type="term" value="P:DNA restriction-modification system"/>
    <property type="evidence" value="ECO:0007669"/>
    <property type="project" value="UniProtKB-KW"/>
</dbReference>
<reference evidence="10" key="1">
    <citation type="submission" date="2016-10" db="EMBL/GenBank/DDBJ databases">
        <authorList>
            <person name="Varghese N."/>
            <person name="Submissions S."/>
        </authorList>
    </citation>
    <scope>NUCLEOTIDE SEQUENCE [LARGE SCALE GENOMIC DNA]</scope>
    <source>
        <strain evidence="10">CGMCC 1.3703</strain>
    </source>
</reference>